<evidence type="ECO:0000256" key="10">
    <source>
        <dbReference type="PROSITE-ProRule" id="PRU00626"/>
    </source>
</evidence>
<dbReference type="SUPFAM" id="SSF75471">
    <property type="entry name" value="YhbY-like"/>
    <property type="match status" value="3"/>
</dbReference>
<dbReference type="RefSeq" id="XP_010242233.1">
    <property type="nucleotide sequence ID" value="XM_010243931.2"/>
</dbReference>
<feature type="compositionally biased region" description="Low complexity" evidence="12">
    <location>
        <begin position="99"/>
        <end position="108"/>
    </location>
</feature>
<dbReference type="InterPro" id="IPR045278">
    <property type="entry name" value="CRS1/CFM2/CFM3"/>
</dbReference>
<dbReference type="InParanoid" id="A0A1U7YT11"/>
<dbReference type="InterPro" id="IPR035920">
    <property type="entry name" value="YhbY-like_sf"/>
</dbReference>
<dbReference type="GO" id="GO:0006397">
    <property type="term" value="P:mRNA processing"/>
    <property type="evidence" value="ECO:0007669"/>
    <property type="project" value="UniProtKB-KW"/>
</dbReference>
<keyword evidence="14" id="KW-1185">Reference proteome</keyword>
<feature type="region of interest" description="Disordered" evidence="12">
    <location>
        <begin position="90"/>
        <end position="134"/>
    </location>
</feature>
<dbReference type="GO" id="GO:0003729">
    <property type="term" value="F:mRNA binding"/>
    <property type="evidence" value="ECO:0007669"/>
    <property type="project" value="InterPro"/>
</dbReference>
<evidence type="ECO:0000256" key="5">
    <source>
        <dbReference type="ARBA" id="ARBA00022737"/>
    </source>
</evidence>
<keyword evidence="3" id="KW-0934">Plastid</keyword>
<keyword evidence="5" id="KW-0677">Repeat</keyword>
<evidence type="ECO:0000256" key="11">
    <source>
        <dbReference type="SAM" id="Coils"/>
    </source>
</evidence>
<sequence length="868" mass="98425">MAFSPSCSFNIFPSSYSIPASPPLSNLIFQRNRPSSAGLRTLKLERFCSSSVEIETKGPHTEVARKTKKKRKLKPSFYDQIRDRWSLKLGSPRERLPWQEQESQGQEETGNDQSSSAPNSSEGDGGNPSFDDLASFALGNRSISAPWSHGDKPRKPHFDSTTEIVQNSLNNGGKFAEVHYFSEKSTIPKISEDSVVNHSGSLKEEQRSDYIRDDSVKIGPPLTGFSGEQSTGNGDSVRLPWEKEKFLESVDRGRWRRSTTELAAKTVPETELRRLRNVALRMKERIKVGAAGITQDLVDSIIEKWKEDEVVKLKFEGPPALNMKRTHEALESKTRGLVIWRSGSSVVLYRGMSYKFPCVESYIKDNQANPDIASHSKESKIDFSGNICVTDAIQTKESSSTGTMTYDKDLSRELMDMTDLNNLLDELGPRFRDWSGCEPKPVDADLLPCVVPGYKPPFRLLPYGIRHCLKNKEMTSFRRLARSMPPHFALGRNRQLQGLARAMVKLWERSEIAKIAIKRGVQNTCNERMAEELKRLTGGTLLSRNKDYIVFYRGNDFLSPVVTEALVERKKLAELRQDEEEQARQRALALIISNAKAIKGPLVAGTLAETVAANSRWAKQPSSEDMQKMMKDAALSRHASLVRYLEKKLAQAQEKVKKAEKTLRKVQEFLKPTELPTDLETLTDEERYLFRKMGLSMKPFLLLGRRGVFDGTVENMHLHWKYRELVKIIVKRKSFAQIKHIAISLEAESGGLLISVDKTTKGFAIIIYRGKNYQRPHALRPQNLLTRKQALMRSIELQRREALNHHISRLRQRIGNLKSELNQMEAVQETGDESLYLRLDGAYSSDDDMEDEGEEAYLETYDDGNSSN</sequence>
<feature type="coiled-coil region" evidence="11">
    <location>
        <begin position="642"/>
        <end position="669"/>
    </location>
</feature>
<dbReference type="Proteomes" id="UP000189703">
    <property type="component" value="Unplaced"/>
</dbReference>
<dbReference type="AlphaFoldDB" id="A0A1U7YT11"/>
<dbReference type="FunFam" id="3.30.110.60:FF:000002">
    <property type="entry name" value="CRS2-associated factor 1, chloroplastic"/>
    <property type="match status" value="2"/>
</dbReference>
<evidence type="ECO:0000256" key="9">
    <source>
        <dbReference type="ARBA" id="ARBA00023274"/>
    </source>
</evidence>
<proteinExistence type="predicted"/>
<feature type="coiled-coil region" evidence="11">
    <location>
        <begin position="800"/>
        <end position="827"/>
    </location>
</feature>
<evidence type="ECO:0000259" key="13">
    <source>
        <dbReference type="PROSITE" id="PS51295"/>
    </source>
</evidence>
<dbReference type="GeneID" id="104586640"/>
<organism evidence="14 15">
    <name type="scientific">Nelumbo nucifera</name>
    <name type="common">Sacred lotus</name>
    <dbReference type="NCBI Taxonomy" id="4432"/>
    <lineage>
        <taxon>Eukaryota</taxon>
        <taxon>Viridiplantae</taxon>
        <taxon>Streptophyta</taxon>
        <taxon>Embryophyta</taxon>
        <taxon>Tracheophyta</taxon>
        <taxon>Spermatophyta</taxon>
        <taxon>Magnoliopsida</taxon>
        <taxon>Proteales</taxon>
        <taxon>Nelumbonaceae</taxon>
        <taxon>Nelumbo</taxon>
    </lineage>
</organism>
<dbReference type="GO" id="GO:1990904">
    <property type="term" value="C:ribonucleoprotein complex"/>
    <property type="evidence" value="ECO:0007669"/>
    <property type="project" value="UniProtKB-KW"/>
</dbReference>
<evidence type="ECO:0000256" key="2">
    <source>
        <dbReference type="ARBA" id="ARBA00022528"/>
    </source>
</evidence>
<dbReference type="GO" id="GO:0000373">
    <property type="term" value="P:Group II intron splicing"/>
    <property type="evidence" value="ECO:0007669"/>
    <property type="project" value="UniProtKB-ARBA"/>
</dbReference>
<feature type="region of interest" description="Disordered" evidence="12">
    <location>
        <begin position="844"/>
        <end position="868"/>
    </location>
</feature>
<evidence type="ECO:0000313" key="15">
    <source>
        <dbReference type="RefSeq" id="XP_010242233.1"/>
    </source>
</evidence>
<accession>A0A1U7YT11</accession>
<dbReference type="OrthoDB" id="551352at2759"/>
<dbReference type="OMA" id="YRGNDYL"/>
<evidence type="ECO:0000256" key="1">
    <source>
        <dbReference type="ARBA" id="ARBA00004229"/>
    </source>
</evidence>
<feature type="compositionally biased region" description="Acidic residues" evidence="12">
    <location>
        <begin position="845"/>
        <end position="862"/>
    </location>
</feature>
<evidence type="ECO:0000256" key="3">
    <source>
        <dbReference type="ARBA" id="ARBA00022640"/>
    </source>
</evidence>
<dbReference type="eggNOG" id="KOG1990">
    <property type="taxonomic scope" value="Eukaryota"/>
</dbReference>
<evidence type="ECO:0000256" key="4">
    <source>
        <dbReference type="ARBA" id="ARBA00022664"/>
    </source>
</evidence>
<evidence type="ECO:0000256" key="6">
    <source>
        <dbReference type="ARBA" id="ARBA00022884"/>
    </source>
</evidence>
<dbReference type="Gene3D" id="3.30.110.60">
    <property type="entry name" value="YhbY-like"/>
    <property type="match status" value="3"/>
</dbReference>
<dbReference type="Pfam" id="PF01985">
    <property type="entry name" value="CRS1_YhbY"/>
    <property type="match status" value="3"/>
</dbReference>
<dbReference type="FunCoup" id="A0A1U7YT11">
    <property type="interactions" value="1533"/>
</dbReference>
<feature type="compositionally biased region" description="Basic and acidic residues" evidence="12">
    <location>
        <begin position="56"/>
        <end position="65"/>
    </location>
</feature>
<dbReference type="InterPro" id="IPR001890">
    <property type="entry name" value="RNA-binding_CRM"/>
</dbReference>
<feature type="domain" description="CRM" evidence="13">
    <location>
        <begin position="680"/>
        <end position="780"/>
    </location>
</feature>
<evidence type="ECO:0000256" key="7">
    <source>
        <dbReference type="ARBA" id="ARBA00022946"/>
    </source>
</evidence>
<dbReference type="KEGG" id="nnu:104586640"/>
<dbReference type="FunFam" id="3.30.110.60:FF:000003">
    <property type="entry name" value="CRM-domain containing factor CFM3B, chloroplastic"/>
    <property type="match status" value="1"/>
</dbReference>
<dbReference type="SMART" id="SM01103">
    <property type="entry name" value="CRS1_YhbY"/>
    <property type="match status" value="3"/>
</dbReference>
<reference evidence="15" key="1">
    <citation type="submission" date="2025-08" db="UniProtKB">
        <authorList>
            <consortium name="RefSeq"/>
        </authorList>
    </citation>
    <scope>IDENTIFICATION</scope>
</reference>
<comment type="subcellular location">
    <subcellularLocation>
        <location evidence="1">Plastid</location>
        <location evidence="1">Chloroplast</location>
    </subcellularLocation>
</comment>
<feature type="compositionally biased region" description="Polar residues" evidence="12">
    <location>
        <begin position="111"/>
        <end position="122"/>
    </location>
</feature>
<evidence type="ECO:0000313" key="14">
    <source>
        <dbReference type="Proteomes" id="UP000189703"/>
    </source>
</evidence>
<dbReference type="STRING" id="4432.A0A1U7YT11"/>
<dbReference type="PROSITE" id="PS51295">
    <property type="entry name" value="CRM"/>
    <property type="match status" value="3"/>
</dbReference>
<keyword evidence="7" id="KW-0809">Transit peptide</keyword>
<feature type="domain" description="CRM" evidence="13">
    <location>
        <begin position="265"/>
        <end position="361"/>
    </location>
</feature>
<dbReference type="PANTHER" id="PTHR31846:SF7">
    <property type="entry name" value="CRS1 _ YHBY (CRM) DOMAIN-CONTAINING PROTEIN"/>
    <property type="match status" value="1"/>
</dbReference>
<evidence type="ECO:0000256" key="8">
    <source>
        <dbReference type="ARBA" id="ARBA00023187"/>
    </source>
</evidence>
<keyword evidence="2" id="KW-0150">Chloroplast</keyword>
<keyword evidence="4" id="KW-0507">mRNA processing</keyword>
<keyword evidence="8" id="KW-0508">mRNA splicing</keyword>
<protein>
    <submittedName>
        <fullName evidence="15">CRM-domain containing factor CFM3, chloroplastic/mitochondrial</fullName>
    </submittedName>
</protein>
<name>A0A1U7YT11_NELNU</name>
<keyword evidence="11" id="KW-0175">Coiled coil</keyword>
<feature type="region of interest" description="Disordered" evidence="12">
    <location>
        <begin position="56"/>
        <end position="75"/>
    </location>
</feature>
<keyword evidence="9" id="KW-0687">Ribonucleoprotein</keyword>
<feature type="domain" description="CRM" evidence="13">
    <location>
        <begin position="467"/>
        <end position="564"/>
    </location>
</feature>
<keyword evidence="6 10" id="KW-0694">RNA-binding</keyword>
<gene>
    <name evidence="15" type="primary">LOC104586640</name>
</gene>
<evidence type="ECO:0000256" key="12">
    <source>
        <dbReference type="SAM" id="MobiDB-lite"/>
    </source>
</evidence>
<dbReference type="GO" id="GO:0009507">
    <property type="term" value="C:chloroplast"/>
    <property type="evidence" value="ECO:0007669"/>
    <property type="project" value="UniProtKB-SubCell"/>
</dbReference>
<dbReference type="PANTHER" id="PTHR31846">
    <property type="entry name" value="CRS1 / YHBY (CRM) DOMAIN-CONTAINING PROTEIN"/>
    <property type="match status" value="1"/>
</dbReference>